<dbReference type="EMBL" id="CAJVCH010016966">
    <property type="protein sequence ID" value="CAG7682318.1"/>
    <property type="molecule type" value="Genomic_DNA"/>
</dbReference>
<accession>A0A8J2J4M8</accession>
<comment type="similarity">
    <text evidence="1">Belongs to the GAMAD family.</text>
</comment>
<evidence type="ECO:0000313" key="4">
    <source>
        <dbReference type="Proteomes" id="UP000708208"/>
    </source>
</evidence>
<dbReference type="InterPro" id="IPR004942">
    <property type="entry name" value="Roadblock/LAMTOR2_dom"/>
</dbReference>
<dbReference type="OrthoDB" id="9985637at2759"/>
<organism evidence="3 4">
    <name type="scientific">Allacma fusca</name>
    <dbReference type="NCBI Taxonomy" id="39272"/>
    <lineage>
        <taxon>Eukaryota</taxon>
        <taxon>Metazoa</taxon>
        <taxon>Ecdysozoa</taxon>
        <taxon>Arthropoda</taxon>
        <taxon>Hexapoda</taxon>
        <taxon>Collembola</taxon>
        <taxon>Symphypleona</taxon>
        <taxon>Sminthuridae</taxon>
        <taxon>Allacma</taxon>
    </lineage>
</organism>
<evidence type="ECO:0000259" key="2">
    <source>
        <dbReference type="Pfam" id="PF03259"/>
    </source>
</evidence>
<dbReference type="PANTHER" id="PTHR10779">
    <property type="entry name" value="DYNEIN LIGHT CHAIN ROADBLOCK"/>
    <property type="match status" value="1"/>
</dbReference>
<dbReference type="AlphaFoldDB" id="A0A8J2J4M8"/>
<evidence type="ECO:0000313" key="3">
    <source>
        <dbReference type="EMBL" id="CAG7682318.1"/>
    </source>
</evidence>
<name>A0A8J2J4M8_9HEXA</name>
<keyword evidence="4" id="KW-1185">Reference proteome</keyword>
<dbReference type="Pfam" id="PF03259">
    <property type="entry name" value="Robl_LC7"/>
    <property type="match status" value="1"/>
</dbReference>
<protein>
    <recommendedName>
        <fullName evidence="2">Roadblock/LAMTOR2 domain-containing protein</fullName>
    </recommendedName>
</protein>
<reference evidence="3" key="1">
    <citation type="submission" date="2021-06" db="EMBL/GenBank/DDBJ databases">
        <authorList>
            <person name="Hodson N. C."/>
            <person name="Mongue J. A."/>
            <person name="Jaron S. K."/>
        </authorList>
    </citation>
    <scope>NUCLEOTIDE SEQUENCE</scope>
</reference>
<gene>
    <name evidence="3" type="ORF">AFUS01_LOCUS2894</name>
</gene>
<sequence length="121" mass="13919">MDAQTFDEMVRRLQTNKGVVGVIVTNRQGRAIKIAMDKTLGLQYLEGIKALECMTTALIRDINPKDNLRLLRIQSRKQEIVLYKEKEYMLILIHGSDVIPTSNYHPHHRHTVKPNVQDING</sequence>
<evidence type="ECO:0000256" key="1">
    <source>
        <dbReference type="ARBA" id="ARBA00007191"/>
    </source>
</evidence>
<feature type="domain" description="Roadblock/LAMTOR2" evidence="2">
    <location>
        <begin position="6"/>
        <end position="93"/>
    </location>
</feature>
<dbReference type="Proteomes" id="UP000708208">
    <property type="component" value="Unassembled WGS sequence"/>
</dbReference>
<comment type="caution">
    <text evidence="3">The sequence shown here is derived from an EMBL/GenBank/DDBJ whole genome shotgun (WGS) entry which is preliminary data.</text>
</comment>
<proteinExistence type="inferred from homology"/>